<accession>A0ACC0Z5T7</accession>
<proteinExistence type="predicted"/>
<name>A0ACC0Z5T7_9ROSI</name>
<keyword evidence="2" id="KW-1185">Reference proteome</keyword>
<sequence length="70" mass="7781">MEMASRHNVEDTSLPHTKYSQTHRTDIIVRVLDSRSSSLLLLGLRKSVLADSIKVHYVPLTSIKGNHGLG</sequence>
<protein>
    <submittedName>
        <fullName evidence="1">Uncharacterized protein</fullName>
    </submittedName>
</protein>
<dbReference type="EMBL" id="CM047738">
    <property type="protein sequence ID" value="KAJ0045627.1"/>
    <property type="molecule type" value="Genomic_DNA"/>
</dbReference>
<gene>
    <name evidence="1" type="ORF">Pint_03798</name>
</gene>
<reference evidence="2" key="1">
    <citation type="journal article" date="2023" name="G3 (Bethesda)">
        <title>Genome assembly and association tests identify interacting loci associated with vigor, precocity, and sex in interspecific pistachio rootstocks.</title>
        <authorList>
            <person name="Palmer W."/>
            <person name="Jacygrad E."/>
            <person name="Sagayaradj S."/>
            <person name="Cavanaugh K."/>
            <person name="Han R."/>
            <person name="Bertier L."/>
            <person name="Beede B."/>
            <person name="Kafkas S."/>
            <person name="Golino D."/>
            <person name="Preece J."/>
            <person name="Michelmore R."/>
        </authorList>
    </citation>
    <scope>NUCLEOTIDE SEQUENCE [LARGE SCALE GENOMIC DNA]</scope>
</reference>
<comment type="caution">
    <text evidence="1">The sequence shown here is derived from an EMBL/GenBank/DDBJ whole genome shotgun (WGS) entry which is preliminary data.</text>
</comment>
<organism evidence="1 2">
    <name type="scientific">Pistacia integerrima</name>
    <dbReference type="NCBI Taxonomy" id="434235"/>
    <lineage>
        <taxon>Eukaryota</taxon>
        <taxon>Viridiplantae</taxon>
        <taxon>Streptophyta</taxon>
        <taxon>Embryophyta</taxon>
        <taxon>Tracheophyta</taxon>
        <taxon>Spermatophyta</taxon>
        <taxon>Magnoliopsida</taxon>
        <taxon>eudicotyledons</taxon>
        <taxon>Gunneridae</taxon>
        <taxon>Pentapetalae</taxon>
        <taxon>rosids</taxon>
        <taxon>malvids</taxon>
        <taxon>Sapindales</taxon>
        <taxon>Anacardiaceae</taxon>
        <taxon>Pistacia</taxon>
    </lineage>
</organism>
<evidence type="ECO:0000313" key="2">
    <source>
        <dbReference type="Proteomes" id="UP001163603"/>
    </source>
</evidence>
<evidence type="ECO:0000313" key="1">
    <source>
        <dbReference type="EMBL" id="KAJ0045627.1"/>
    </source>
</evidence>
<dbReference type="Proteomes" id="UP001163603">
    <property type="component" value="Chromosome 3"/>
</dbReference>